<sequence length="124" mass="12662">MASGRDEDRRLAEIERLLAREDPDLDARMSALARQLAEDSASPPPHGRLRGVPDPAAEADGTGGERRTGAGRDWRKVVVLVAVVVAVVGLVLTAILSQPSGGAGGGTDPSTPAGLRAPAVTAPP</sequence>
<proteinExistence type="predicted"/>
<keyword evidence="2" id="KW-0812">Transmembrane</keyword>
<dbReference type="STRING" id="285473.A4G23_00251"/>
<feature type="region of interest" description="Disordered" evidence="1">
    <location>
        <begin position="97"/>
        <end position="124"/>
    </location>
</feature>
<evidence type="ECO:0008006" key="5">
    <source>
        <dbReference type="Google" id="ProtNLM"/>
    </source>
</evidence>
<evidence type="ECO:0000256" key="1">
    <source>
        <dbReference type="SAM" id="MobiDB-lite"/>
    </source>
</evidence>
<feature type="transmembrane region" description="Helical" evidence="2">
    <location>
        <begin position="77"/>
        <end position="96"/>
    </location>
</feature>
<protein>
    <recommendedName>
        <fullName evidence="5">DUF3040 domain-containing protein</fullName>
    </recommendedName>
</protein>
<name>A0A1D8FW74_9ACTN</name>
<dbReference type="RefSeq" id="WP_031134426.1">
    <property type="nucleotide sequence ID" value="NZ_CP017316.1"/>
</dbReference>
<feature type="region of interest" description="Disordered" evidence="1">
    <location>
        <begin position="32"/>
        <end position="70"/>
    </location>
</feature>
<evidence type="ECO:0000313" key="4">
    <source>
        <dbReference type="Proteomes" id="UP000095349"/>
    </source>
</evidence>
<dbReference type="KEGG" id="srn:A4G23_00251"/>
<keyword evidence="4" id="KW-1185">Reference proteome</keyword>
<accession>A0A1D8FW74</accession>
<dbReference type="EMBL" id="CP017316">
    <property type="protein sequence ID" value="AOT57462.1"/>
    <property type="molecule type" value="Genomic_DNA"/>
</dbReference>
<evidence type="ECO:0000313" key="3">
    <source>
        <dbReference type="EMBL" id="AOT57462.1"/>
    </source>
</evidence>
<reference evidence="3 4" key="1">
    <citation type="submission" date="2016-09" db="EMBL/GenBank/DDBJ databases">
        <title>Streptomyces rubrolavendulae MJM4426 Genome sequencing and assembly.</title>
        <authorList>
            <person name="Kim J.-G."/>
        </authorList>
    </citation>
    <scope>NUCLEOTIDE SEQUENCE [LARGE SCALE GENOMIC DNA]</scope>
    <source>
        <strain evidence="3 4">MJM4426</strain>
    </source>
</reference>
<dbReference type="PATRIC" id="fig|285473.5.peg.272"/>
<gene>
    <name evidence="3" type="ORF">A4G23_00251</name>
</gene>
<keyword evidence="2" id="KW-0472">Membrane</keyword>
<dbReference type="GeneID" id="91401700"/>
<evidence type="ECO:0000256" key="2">
    <source>
        <dbReference type="SAM" id="Phobius"/>
    </source>
</evidence>
<dbReference type="AlphaFoldDB" id="A0A1D8FW74"/>
<dbReference type="Proteomes" id="UP000095349">
    <property type="component" value="Chromosome"/>
</dbReference>
<keyword evidence="2" id="KW-1133">Transmembrane helix</keyword>
<organism evidence="3 4">
    <name type="scientific">Streptomyces rubrolavendulae</name>
    <dbReference type="NCBI Taxonomy" id="285473"/>
    <lineage>
        <taxon>Bacteria</taxon>
        <taxon>Bacillati</taxon>
        <taxon>Actinomycetota</taxon>
        <taxon>Actinomycetes</taxon>
        <taxon>Kitasatosporales</taxon>
        <taxon>Streptomycetaceae</taxon>
        <taxon>Streptomyces</taxon>
    </lineage>
</organism>